<evidence type="ECO:0000256" key="1">
    <source>
        <dbReference type="SAM" id="MobiDB-lite"/>
    </source>
</evidence>
<dbReference type="Proteomes" id="UP001219518">
    <property type="component" value="Unassembled WGS sequence"/>
</dbReference>
<accession>A0AAE1GSL5</accession>
<dbReference type="EMBL" id="JAHWGI010000033">
    <property type="protein sequence ID" value="KAK3908177.1"/>
    <property type="molecule type" value="Genomic_DNA"/>
</dbReference>
<feature type="region of interest" description="Disordered" evidence="1">
    <location>
        <begin position="404"/>
        <end position="462"/>
    </location>
</feature>
<evidence type="ECO:0000313" key="3">
    <source>
        <dbReference type="Proteomes" id="UP001219518"/>
    </source>
</evidence>
<protein>
    <submittedName>
        <fullName evidence="2">Lipoprotein signal peptidase</fullName>
    </submittedName>
</protein>
<sequence>MQLVLSSPFKTISNVKLNVYRIHRISIDFLRSPTNSKANFSLQLKGWRKNMENFCGSKPPEGGCGSRQAQGFYPLWQPTASVFHGNRRFADCDPIAQFDRFDPRTTIGLPLEVRAVSRALDFLIPVSEALPQRGTRDSNPQPRVPTRSQNRKRPNAQSHRANGGETCVLLADCRCSAEPLLETVFCTFPIKMVVYTSTKNYSNDTKGASWLVPCHELTGGVEAEAEVKEANFALQLKEWRENMENFCGSKPPEGGCGSRQAQGFYPLWQPTASVFHGNRRFADCDPIAQFDRFDPRTTIGLPLESPIMGDRTRSKKALLPSRLEWLLPYGKLNQGIKQEYPRWYLVDAEDKKFTDEVSAVICAQLDALFLSLYDLIDDNWRNTNNLAIIQVAGQQFNTLPWLADRRRPVRPPARPPARPRRSLPDPGLGPAALASALRPVRADGGEGGSRCADININPPHHR</sequence>
<organism evidence="2 3">
    <name type="scientific">Frankliniella fusca</name>
    <dbReference type="NCBI Taxonomy" id="407009"/>
    <lineage>
        <taxon>Eukaryota</taxon>
        <taxon>Metazoa</taxon>
        <taxon>Ecdysozoa</taxon>
        <taxon>Arthropoda</taxon>
        <taxon>Hexapoda</taxon>
        <taxon>Insecta</taxon>
        <taxon>Pterygota</taxon>
        <taxon>Neoptera</taxon>
        <taxon>Paraneoptera</taxon>
        <taxon>Thysanoptera</taxon>
        <taxon>Terebrantia</taxon>
        <taxon>Thripoidea</taxon>
        <taxon>Thripidae</taxon>
        <taxon>Frankliniella</taxon>
    </lineage>
</organism>
<keyword evidence="3" id="KW-1185">Reference proteome</keyword>
<keyword evidence="2" id="KW-0449">Lipoprotein</keyword>
<dbReference type="AlphaFoldDB" id="A0AAE1GSL5"/>
<gene>
    <name evidence="2" type="ORF">KUF71_018690</name>
</gene>
<name>A0AAE1GSL5_9NEOP</name>
<comment type="caution">
    <text evidence="2">The sequence shown here is derived from an EMBL/GenBank/DDBJ whole genome shotgun (WGS) entry which is preliminary data.</text>
</comment>
<feature type="region of interest" description="Disordered" evidence="1">
    <location>
        <begin position="131"/>
        <end position="160"/>
    </location>
</feature>
<reference evidence="2" key="2">
    <citation type="journal article" date="2023" name="BMC Genomics">
        <title>Pest status, molecular evolution, and epigenetic factors derived from the genome assembly of Frankliniella fusca, a thysanopteran phytovirus vector.</title>
        <authorList>
            <person name="Catto M.A."/>
            <person name="Labadie P.E."/>
            <person name="Jacobson A.L."/>
            <person name="Kennedy G.G."/>
            <person name="Srinivasan R."/>
            <person name="Hunt B.G."/>
        </authorList>
    </citation>
    <scope>NUCLEOTIDE SEQUENCE</scope>
    <source>
        <strain evidence="2">PL_HMW_Pooled</strain>
    </source>
</reference>
<feature type="compositionally biased region" description="Low complexity" evidence="1">
    <location>
        <begin position="424"/>
        <end position="439"/>
    </location>
</feature>
<reference evidence="2" key="1">
    <citation type="submission" date="2021-07" db="EMBL/GenBank/DDBJ databases">
        <authorList>
            <person name="Catto M.A."/>
            <person name="Jacobson A."/>
            <person name="Kennedy G."/>
            <person name="Labadie P."/>
            <person name="Hunt B.G."/>
            <person name="Srinivasan R."/>
        </authorList>
    </citation>
    <scope>NUCLEOTIDE SEQUENCE</scope>
    <source>
        <strain evidence="2">PL_HMW_Pooled</strain>
        <tissue evidence="2">Head</tissue>
    </source>
</reference>
<evidence type="ECO:0000313" key="2">
    <source>
        <dbReference type="EMBL" id="KAK3908177.1"/>
    </source>
</evidence>
<proteinExistence type="predicted"/>